<sequence length="195" mass="23020">ACNKVRETDHATVQHIWIDTICIDKSNAQELSTSINSMFRWYKNAEVCYIYLFDVSWDGSNNSSFRDQFLRSEWFLRGWTLQELLAPKQLRFFDRDWKYIGSKDDLVAEIANATHIETEHLLGNFRSASLAQKMSWLAGRTTTVIEDRAYCMLGIFGIYLEARYGQGEDEFLRLQEEILRNWDKEEPFDESLFAW</sequence>
<dbReference type="Pfam" id="PF06985">
    <property type="entry name" value="HET"/>
    <property type="match status" value="1"/>
</dbReference>
<evidence type="ECO:0000313" key="2">
    <source>
        <dbReference type="EMBL" id="KAF2491601.1"/>
    </source>
</evidence>
<feature type="domain" description="Heterokaryon incompatibility" evidence="1">
    <location>
        <begin position="6"/>
        <end position="56"/>
    </location>
</feature>
<reference evidence="2" key="1">
    <citation type="journal article" date="2020" name="Stud. Mycol.">
        <title>101 Dothideomycetes genomes: a test case for predicting lifestyles and emergence of pathogens.</title>
        <authorList>
            <person name="Haridas S."/>
            <person name="Albert R."/>
            <person name="Binder M."/>
            <person name="Bloem J."/>
            <person name="Labutti K."/>
            <person name="Salamov A."/>
            <person name="Andreopoulos B."/>
            <person name="Baker S."/>
            <person name="Barry K."/>
            <person name="Bills G."/>
            <person name="Bluhm B."/>
            <person name="Cannon C."/>
            <person name="Castanera R."/>
            <person name="Culley D."/>
            <person name="Daum C."/>
            <person name="Ezra D."/>
            <person name="Gonzalez J."/>
            <person name="Henrissat B."/>
            <person name="Kuo A."/>
            <person name="Liang C."/>
            <person name="Lipzen A."/>
            <person name="Lutzoni F."/>
            <person name="Magnuson J."/>
            <person name="Mondo S."/>
            <person name="Nolan M."/>
            <person name="Ohm R."/>
            <person name="Pangilinan J."/>
            <person name="Park H.-J."/>
            <person name="Ramirez L."/>
            <person name="Alfaro M."/>
            <person name="Sun H."/>
            <person name="Tritt A."/>
            <person name="Yoshinaga Y."/>
            <person name="Zwiers L.-H."/>
            <person name="Turgeon B."/>
            <person name="Goodwin S."/>
            <person name="Spatafora J."/>
            <person name="Crous P."/>
            <person name="Grigoriev I."/>
        </authorList>
    </citation>
    <scope>NUCLEOTIDE SEQUENCE</scope>
    <source>
        <strain evidence="2">CBS 269.34</strain>
    </source>
</reference>
<feature type="non-terminal residue" evidence="2">
    <location>
        <position position="1"/>
    </location>
</feature>
<dbReference type="Proteomes" id="UP000799750">
    <property type="component" value="Unassembled WGS sequence"/>
</dbReference>
<name>A0A6A6QHB9_9PEZI</name>
<dbReference type="OrthoDB" id="20872at2759"/>
<gene>
    <name evidence="2" type="ORF">BU16DRAFT_424262</name>
</gene>
<feature type="non-terminal residue" evidence="2">
    <location>
        <position position="195"/>
    </location>
</feature>
<organism evidence="2 3">
    <name type="scientific">Lophium mytilinum</name>
    <dbReference type="NCBI Taxonomy" id="390894"/>
    <lineage>
        <taxon>Eukaryota</taxon>
        <taxon>Fungi</taxon>
        <taxon>Dikarya</taxon>
        <taxon>Ascomycota</taxon>
        <taxon>Pezizomycotina</taxon>
        <taxon>Dothideomycetes</taxon>
        <taxon>Pleosporomycetidae</taxon>
        <taxon>Mytilinidiales</taxon>
        <taxon>Mytilinidiaceae</taxon>
        <taxon>Lophium</taxon>
    </lineage>
</organism>
<dbReference type="EMBL" id="MU004195">
    <property type="protein sequence ID" value="KAF2491601.1"/>
    <property type="molecule type" value="Genomic_DNA"/>
</dbReference>
<dbReference type="PANTHER" id="PTHR10622">
    <property type="entry name" value="HET DOMAIN-CONTAINING PROTEIN"/>
    <property type="match status" value="1"/>
</dbReference>
<dbReference type="AlphaFoldDB" id="A0A6A6QHB9"/>
<dbReference type="PANTHER" id="PTHR10622:SF10">
    <property type="entry name" value="HET DOMAIN-CONTAINING PROTEIN"/>
    <property type="match status" value="1"/>
</dbReference>
<dbReference type="InterPro" id="IPR010730">
    <property type="entry name" value="HET"/>
</dbReference>
<keyword evidence="3" id="KW-1185">Reference proteome</keyword>
<accession>A0A6A6QHB9</accession>
<evidence type="ECO:0000259" key="1">
    <source>
        <dbReference type="Pfam" id="PF06985"/>
    </source>
</evidence>
<protein>
    <recommendedName>
        <fullName evidence="1">Heterokaryon incompatibility domain-containing protein</fullName>
    </recommendedName>
</protein>
<evidence type="ECO:0000313" key="3">
    <source>
        <dbReference type="Proteomes" id="UP000799750"/>
    </source>
</evidence>
<proteinExistence type="predicted"/>